<name>A0A934QLK7_9PROT</name>
<dbReference type="InterPro" id="IPR036105">
    <property type="entry name" value="DiNase_FeMo-co_biosyn_sf"/>
</dbReference>
<dbReference type="AlphaFoldDB" id="A0A934QLK7"/>
<keyword evidence="2" id="KW-1185">Reference proteome</keyword>
<comment type="caution">
    <text evidence="1">The sequence shown here is derived from an EMBL/GenBank/DDBJ whole genome shotgun (WGS) entry which is preliminary data.</text>
</comment>
<dbReference type="Gene3D" id="3.30.420.130">
    <property type="entry name" value="Dinitrogenase iron-molybdenum cofactor biosynthesis domain"/>
    <property type="match status" value="1"/>
</dbReference>
<organism evidence="1 2">
    <name type="scientific">Rhodovibrio salinarum</name>
    <dbReference type="NCBI Taxonomy" id="1087"/>
    <lineage>
        <taxon>Bacteria</taxon>
        <taxon>Pseudomonadati</taxon>
        <taxon>Pseudomonadota</taxon>
        <taxon>Alphaproteobacteria</taxon>
        <taxon>Rhodospirillales</taxon>
        <taxon>Rhodovibrionaceae</taxon>
        <taxon>Rhodovibrio</taxon>
    </lineage>
</organism>
<dbReference type="SUPFAM" id="SSF53146">
    <property type="entry name" value="Nitrogenase accessory factor-like"/>
    <property type="match status" value="1"/>
</dbReference>
<protein>
    <recommendedName>
        <fullName evidence="3">Nitrogen fixation protein</fullName>
    </recommendedName>
</protein>
<accession>A0A934QLK7</accession>
<evidence type="ECO:0008006" key="3">
    <source>
        <dbReference type="Google" id="ProtNLM"/>
    </source>
</evidence>
<dbReference type="EMBL" id="NRRE01000033">
    <property type="protein sequence ID" value="MBK1699003.1"/>
    <property type="molecule type" value="Genomic_DNA"/>
</dbReference>
<gene>
    <name evidence="1" type="ORF">CKO21_17305</name>
</gene>
<evidence type="ECO:0000313" key="2">
    <source>
        <dbReference type="Proteomes" id="UP000778970"/>
    </source>
</evidence>
<dbReference type="Proteomes" id="UP000778970">
    <property type="component" value="Unassembled WGS sequence"/>
</dbReference>
<proteinExistence type="predicted"/>
<evidence type="ECO:0000313" key="1">
    <source>
        <dbReference type="EMBL" id="MBK1699003.1"/>
    </source>
</evidence>
<sequence>MTTFAVTSDDFRRITGHAGRSRRFLIYHAANGHAADEHVGDGHAASAPTPRMTQKLDLPADYALHDWGDRDGHPVFDVDVLLSGSAGSSFVRKLEDRGIEVVLTSETDPIRAIRAYTTGTLTRAGAHHCLTQGIRRAVSSVLR</sequence>
<dbReference type="RefSeq" id="WP_051432304.1">
    <property type="nucleotide sequence ID" value="NZ_NRRE01000033.1"/>
</dbReference>
<reference evidence="1" key="1">
    <citation type="submission" date="2017-08" db="EMBL/GenBank/DDBJ databases">
        <authorList>
            <person name="Imhoff J.F."/>
            <person name="Rahn T."/>
            <person name="Kuenzel S."/>
            <person name="Neulinger S.C."/>
        </authorList>
    </citation>
    <scope>NUCLEOTIDE SEQUENCE</scope>
    <source>
        <strain evidence="1">DSM 9154</strain>
    </source>
</reference>
<reference evidence="1" key="2">
    <citation type="journal article" date="2020" name="Microorganisms">
        <title>Osmotic Adaptation and Compatible Solute Biosynthesis of Phototrophic Bacteria as Revealed from Genome Analyses.</title>
        <authorList>
            <person name="Imhoff J.F."/>
            <person name="Rahn T."/>
            <person name="Kunzel S."/>
            <person name="Keller A."/>
            <person name="Neulinger S.C."/>
        </authorList>
    </citation>
    <scope>NUCLEOTIDE SEQUENCE</scope>
    <source>
        <strain evidence="1">DSM 9154</strain>
    </source>
</reference>